<protein>
    <submittedName>
        <fullName evidence="1">Uncharacterized protein</fullName>
    </submittedName>
</protein>
<accession>A0A022R2I2</accession>
<evidence type="ECO:0000313" key="2">
    <source>
        <dbReference type="Proteomes" id="UP000030748"/>
    </source>
</evidence>
<gene>
    <name evidence="1" type="ORF">MIMGU_mgv1a017531mg</name>
</gene>
<keyword evidence="2" id="KW-1185">Reference proteome</keyword>
<name>A0A022R2I2_ERYGU</name>
<dbReference type="Proteomes" id="UP000030748">
    <property type="component" value="Unassembled WGS sequence"/>
</dbReference>
<reference evidence="1 2" key="1">
    <citation type="journal article" date="2013" name="Proc. Natl. Acad. Sci. U.S.A.">
        <title>Fine-scale variation in meiotic recombination in Mimulus inferred from population shotgun sequencing.</title>
        <authorList>
            <person name="Hellsten U."/>
            <person name="Wright K.M."/>
            <person name="Jenkins J."/>
            <person name="Shu S."/>
            <person name="Yuan Y."/>
            <person name="Wessler S.R."/>
            <person name="Schmutz J."/>
            <person name="Willis J.H."/>
            <person name="Rokhsar D.S."/>
        </authorList>
    </citation>
    <scope>NUCLEOTIDE SEQUENCE [LARGE SCALE GENOMIC DNA]</scope>
    <source>
        <strain evidence="2">cv. DUN x IM62</strain>
    </source>
</reference>
<proteinExistence type="predicted"/>
<sequence>MISRYTRYNTFLLASRVAFVKSIGVVVPSLYRGFTNLTQYAGSFVFEQTSLTRSADEMYASERNVNTNK</sequence>
<evidence type="ECO:0000313" key="1">
    <source>
        <dbReference type="EMBL" id="EYU34857.1"/>
    </source>
</evidence>
<dbReference type="EMBL" id="KI630668">
    <property type="protein sequence ID" value="EYU34857.1"/>
    <property type="molecule type" value="Genomic_DNA"/>
</dbReference>
<dbReference type="AlphaFoldDB" id="A0A022R2I2"/>
<organism evidence="1 2">
    <name type="scientific">Erythranthe guttata</name>
    <name type="common">Yellow monkey flower</name>
    <name type="synonym">Mimulus guttatus</name>
    <dbReference type="NCBI Taxonomy" id="4155"/>
    <lineage>
        <taxon>Eukaryota</taxon>
        <taxon>Viridiplantae</taxon>
        <taxon>Streptophyta</taxon>
        <taxon>Embryophyta</taxon>
        <taxon>Tracheophyta</taxon>
        <taxon>Spermatophyta</taxon>
        <taxon>Magnoliopsida</taxon>
        <taxon>eudicotyledons</taxon>
        <taxon>Gunneridae</taxon>
        <taxon>Pentapetalae</taxon>
        <taxon>asterids</taxon>
        <taxon>lamiids</taxon>
        <taxon>Lamiales</taxon>
        <taxon>Phrymaceae</taxon>
        <taxon>Erythranthe</taxon>
    </lineage>
</organism>